<dbReference type="PANTHER" id="PTHR12595">
    <property type="entry name" value="POS9-ACTIVATING FACTOR FAP7-RELATED"/>
    <property type="match status" value="1"/>
</dbReference>
<sequence>MNISYWLNVTTVCTSPRNTIPCTYIPQEDNFSKFSLDYHCKKLYTTIYRQVRYILLLLLGPPGVGKSTLANLLAEDTELNWIDVSKVVIDTGYVSDYDEELQCSILDGNTLVELMENSMTKGGQIVDYHSTDLFPPSWFDAVFMLRANDATLDDRLCKRQKTERKTKNKSDRNIGAFAIVIQETQNSFDPEIVHELTNNVPEDMPINVDRILEWMEEWKKDNM</sequence>
<evidence type="ECO:0000256" key="6">
    <source>
        <dbReference type="ARBA" id="ARBA00022840"/>
    </source>
</evidence>
<keyword evidence="6" id="KW-0067">ATP-binding</keyword>
<dbReference type="AlphaFoldDB" id="F4WNZ8"/>
<keyword evidence="3" id="KW-0808">Transferase</keyword>
<keyword evidence="2" id="KW-0698">rRNA processing</keyword>
<dbReference type="STRING" id="103372.F4WNZ8"/>
<dbReference type="GO" id="GO:0005634">
    <property type="term" value="C:nucleus"/>
    <property type="evidence" value="ECO:0007669"/>
    <property type="project" value="TreeGrafter"/>
</dbReference>
<accession>F4WNZ8</accession>
<evidence type="ECO:0000256" key="5">
    <source>
        <dbReference type="ARBA" id="ARBA00022777"/>
    </source>
</evidence>
<evidence type="ECO:0000256" key="2">
    <source>
        <dbReference type="ARBA" id="ARBA00022552"/>
    </source>
</evidence>
<keyword evidence="8" id="KW-1185">Reference proteome</keyword>
<protein>
    <submittedName>
        <fullName evidence="7">Adenylate kinase isoenzyme 6</fullName>
    </submittedName>
</protein>
<dbReference type="GO" id="GO:0006364">
    <property type="term" value="P:rRNA processing"/>
    <property type="evidence" value="ECO:0007669"/>
    <property type="project" value="UniProtKB-KW"/>
</dbReference>
<name>F4WNZ8_ACREC</name>
<evidence type="ECO:0000256" key="4">
    <source>
        <dbReference type="ARBA" id="ARBA00022741"/>
    </source>
</evidence>
<dbReference type="eggNOG" id="KOG3347">
    <property type="taxonomic scope" value="Eukaryota"/>
</dbReference>
<evidence type="ECO:0000256" key="1">
    <source>
        <dbReference type="ARBA" id="ARBA00022517"/>
    </source>
</evidence>
<evidence type="ECO:0000256" key="3">
    <source>
        <dbReference type="ARBA" id="ARBA00022679"/>
    </source>
</evidence>
<dbReference type="Gene3D" id="3.40.50.300">
    <property type="entry name" value="P-loop containing nucleotide triphosphate hydrolases"/>
    <property type="match status" value="1"/>
</dbReference>
<dbReference type="Pfam" id="PF13238">
    <property type="entry name" value="AAA_18"/>
    <property type="match status" value="1"/>
</dbReference>
<dbReference type="InterPro" id="IPR027417">
    <property type="entry name" value="P-loop_NTPase"/>
</dbReference>
<dbReference type="OrthoDB" id="10251185at2759"/>
<reference evidence="7" key="1">
    <citation type="submission" date="2011-02" db="EMBL/GenBank/DDBJ databases">
        <title>The genome of the leaf-cutting ant Acromyrmex echinatior suggests key adaptations to social evolution and fungus farming.</title>
        <authorList>
            <person name="Nygaard S."/>
            <person name="Zhang G."/>
        </authorList>
    </citation>
    <scope>NUCLEOTIDE SEQUENCE</scope>
</reference>
<dbReference type="SUPFAM" id="SSF52540">
    <property type="entry name" value="P-loop containing nucleoside triphosphate hydrolases"/>
    <property type="match status" value="1"/>
</dbReference>
<dbReference type="InterPro" id="IPR020618">
    <property type="entry name" value="Adenyl_kinase_AK6"/>
</dbReference>
<evidence type="ECO:0000313" key="8">
    <source>
        <dbReference type="Proteomes" id="UP000007755"/>
    </source>
</evidence>
<organism evidence="8">
    <name type="scientific">Acromyrmex echinatior</name>
    <name type="common">Panamanian leafcutter ant</name>
    <name type="synonym">Acromyrmex octospinosus echinatior</name>
    <dbReference type="NCBI Taxonomy" id="103372"/>
    <lineage>
        <taxon>Eukaryota</taxon>
        <taxon>Metazoa</taxon>
        <taxon>Ecdysozoa</taxon>
        <taxon>Arthropoda</taxon>
        <taxon>Hexapoda</taxon>
        <taxon>Insecta</taxon>
        <taxon>Pterygota</taxon>
        <taxon>Neoptera</taxon>
        <taxon>Endopterygota</taxon>
        <taxon>Hymenoptera</taxon>
        <taxon>Apocrita</taxon>
        <taxon>Aculeata</taxon>
        <taxon>Formicoidea</taxon>
        <taxon>Formicidae</taxon>
        <taxon>Myrmicinae</taxon>
        <taxon>Acromyrmex</taxon>
    </lineage>
</organism>
<keyword evidence="1" id="KW-0690">Ribosome biogenesis</keyword>
<dbReference type="GO" id="GO:0005737">
    <property type="term" value="C:cytoplasm"/>
    <property type="evidence" value="ECO:0007669"/>
    <property type="project" value="TreeGrafter"/>
</dbReference>
<gene>
    <name evidence="7" type="ORF">G5I_07508</name>
</gene>
<dbReference type="FunCoup" id="F4WNZ8">
    <property type="interactions" value="1712"/>
</dbReference>
<dbReference type="EMBL" id="GL888243">
    <property type="protein sequence ID" value="EGI63929.1"/>
    <property type="molecule type" value="Genomic_DNA"/>
</dbReference>
<dbReference type="GO" id="GO:0005524">
    <property type="term" value="F:ATP binding"/>
    <property type="evidence" value="ECO:0007669"/>
    <property type="project" value="UniProtKB-KW"/>
</dbReference>
<dbReference type="Proteomes" id="UP000007755">
    <property type="component" value="Unassembled WGS sequence"/>
</dbReference>
<dbReference type="InParanoid" id="F4WNZ8"/>
<dbReference type="PANTHER" id="PTHR12595:SF0">
    <property type="entry name" value="ADENYLATE KINASE ISOENZYME 6"/>
    <property type="match status" value="1"/>
</dbReference>
<evidence type="ECO:0000313" key="7">
    <source>
        <dbReference type="EMBL" id="EGI63929.1"/>
    </source>
</evidence>
<proteinExistence type="predicted"/>
<dbReference type="GO" id="GO:0004017">
    <property type="term" value="F:AMP kinase activity"/>
    <property type="evidence" value="ECO:0007669"/>
    <property type="project" value="InterPro"/>
</dbReference>
<keyword evidence="5 7" id="KW-0418">Kinase</keyword>
<dbReference type="GO" id="GO:0016887">
    <property type="term" value="F:ATP hydrolysis activity"/>
    <property type="evidence" value="ECO:0007669"/>
    <property type="project" value="InterPro"/>
</dbReference>
<keyword evidence="4" id="KW-0547">Nucleotide-binding</keyword>